<gene>
    <name evidence="2" type="primary">higA</name>
    <name evidence="2" type="ORF">CHU93_04155</name>
</gene>
<dbReference type="AlphaFoldDB" id="A0A255YTB3"/>
<dbReference type="PANTHER" id="PTHR36924:SF1">
    <property type="entry name" value="ANTITOXIN HIGA-1"/>
    <property type="match status" value="1"/>
</dbReference>
<accession>A0A255YTB3</accession>
<dbReference type="Proteomes" id="UP000216991">
    <property type="component" value="Unassembled WGS sequence"/>
</dbReference>
<proteinExistence type="predicted"/>
<comment type="caution">
    <text evidence="2">The sequence shown here is derived from an EMBL/GenBank/DDBJ whole genome shotgun (WGS) entry which is preliminary data.</text>
</comment>
<organism evidence="2 3">
    <name type="scientific">Sandarakinorhabdus cyanobacteriorum</name>
    <dbReference type="NCBI Taxonomy" id="1981098"/>
    <lineage>
        <taxon>Bacteria</taxon>
        <taxon>Pseudomonadati</taxon>
        <taxon>Pseudomonadota</taxon>
        <taxon>Alphaproteobacteria</taxon>
        <taxon>Sphingomonadales</taxon>
        <taxon>Sphingosinicellaceae</taxon>
        <taxon>Sandarakinorhabdus</taxon>
    </lineage>
</organism>
<keyword evidence="1" id="KW-0238">DNA-binding</keyword>
<evidence type="ECO:0000256" key="1">
    <source>
        <dbReference type="ARBA" id="ARBA00023125"/>
    </source>
</evidence>
<sequence length="108" mass="11463">MCASKTIIEAELLPPVHPGEFLREEFGIGSAVTLVQVADAAGIDLEKLAAILAEQADFDGDTDLRLARFFGVSEGLFLGLQHQFELDIARRAAGAALDAIIPLQTAAE</sequence>
<dbReference type="NCBIfam" id="TIGR02607">
    <property type="entry name" value="antidote_HigA"/>
    <property type="match status" value="1"/>
</dbReference>
<dbReference type="Gene3D" id="1.10.260.40">
    <property type="entry name" value="lambda repressor-like DNA-binding domains"/>
    <property type="match status" value="1"/>
</dbReference>
<evidence type="ECO:0000313" key="3">
    <source>
        <dbReference type="Proteomes" id="UP000216991"/>
    </source>
</evidence>
<dbReference type="EMBL" id="NOXT01000084">
    <property type="protein sequence ID" value="OYQ31914.1"/>
    <property type="molecule type" value="Genomic_DNA"/>
</dbReference>
<protein>
    <submittedName>
        <fullName evidence="2">Addiction module antidote protein, HigA family</fullName>
    </submittedName>
</protein>
<dbReference type="OrthoDB" id="3174593at2"/>
<dbReference type="GO" id="GO:0003677">
    <property type="term" value="F:DNA binding"/>
    <property type="evidence" value="ECO:0007669"/>
    <property type="project" value="UniProtKB-KW"/>
</dbReference>
<keyword evidence="3" id="KW-1185">Reference proteome</keyword>
<reference evidence="2 3" key="1">
    <citation type="submission" date="2017-07" db="EMBL/GenBank/DDBJ databases">
        <title>Sandarakinorhabdus cyanobacteriorum sp. nov., a novel bacterium isolated from cyanobacterial aggregates in a eutrophic lake.</title>
        <authorList>
            <person name="Cai H."/>
        </authorList>
    </citation>
    <scope>NUCLEOTIDE SEQUENCE [LARGE SCALE GENOMIC DNA]</scope>
    <source>
        <strain evidence="2 3">TH057</strain>
    </source>
</reference>
<dbReference type="InterPro" id="IPR001387">
    <property type="entry name" value="Cro/C1-type_HTH"/>
</dbReference>
<dbReference type="InterPro" id="IPR013430">
    <property type="entry name" value="Toxin_antidote_HigA"/>
</dbReference>
<evidence type="ECO:0000313" key="2">
    <source>
        <dbReference type="EMBL" id="OYQ31914.1"/>
    </source>
</evidence>
<dbReference type="CDD" id="cd00093">
    <property type="entry name" value="HTH_XRE"/>
    <property type="match status" value="1"/>
</dbReference>
<dbReference type="InterPro" id="IPR010982">
    <property type="entry name" value="Lambda_DNA-bd_dom_sf"/>
</dbReference>
<name>A0A255YTB3_9SPHN</name>
<dbReference type="SUPFAM" id="SSF47413">
    <property type="entry name" value="lambda repressor-like DNA-binding domains"/>
    <property type="match status" value="1"/>
</dbReference>
<dbReference type="PANTHER" id="PTHR36924">
    <property type="entry name" value="ANTITOXIN HIGA-1"/>
    <property type="match status" value="1"/>
</dbReference>